<evidence type="ECO:0000313" key="4">
    <source>
        <dbReference type="Proteomes" id="UP000026992"/>
    </source>
</evidence>
<keyword evidence="4" id="KW-1185">Reference proteome</keyword>
<feature type="region of interest" description="Disordered" evidence="1">
    <location>
        <begin position="59"/>
        <end position="84"/>
    </location>
</feature>
<evidence type="ECO:0000259" key="2">
    <source>
        <dbReference type="Pfam" id="PF07261"/>
    </source>
</evidence>
<dbReference type="Proteomes" id="UP000026992">
    <property type="component" value="Segment"/>
</dbReference>
<accession>A0A059T6C3</accession>
<dbReference type="EMBL" id="KJ094022">
    <property type="protein sequence ID" value="AHL18707.1"/>
    <property type="molecule type" value="Genomic_DNA"/>
</dbReference>
<reference evidence="3 4" key="1">
    <citation type="journal article" date="2014" name="Appl. Environ. Microbiol.">
        <title>Comparative genomic and morphological analysis of Listeria phages isolated from farm environments.</title>
        <authorList>
            <person name="Denes T."/>
            <person name="Vongkamjan K."/>
            <person name="Ackermann H.W."/>
            <person name="Moreno Switt A.I."/>
            <person name="Wiedmann M."/>
            <person name="den Bakker H.C."/>
        </authorList>
    </citation>
    <scope>NUCLEOTIDE SEQUENCE [LARGE SCALE GENOMIC DNA]</scope>
</reference>
<feature type="domain" description="DnaB/C C-terminal" evidence="2">
    <location>
        <begin position="1"/>
        <end position="58"/>
    </location>
</feature>
<dbReference type="Gene3D" id="1.10.10.630">
    <property type="entry name" value="DnaD domain-like"/>
    <property type="match status" value="1"/>
</dbReference>
<dbReference type="InterPro" id="IPR006343">
    <property type="entry name" value="DnaB/C_C"/>
</dbReference>
<dbReference type="NCBIfam" id="TIGR01446">
    <property type="entry name" value="DnaD_dom"/>
    <property type="match status" value="1"/>
</dbReference>
<feature type="compositionally biased region" description="Basic and acidic residues" evidence="1">
    <location>
        <begin position="74"/>
        <end position="84"/>
    </location>
</feature>
<dbReference type="InterPro" id="IPR034829">
    <property type="entry name" value="DnaD-like_sf"/>
</dbReference>
<dbReference type="SUPFAM" id="SSF158499">
    <property type="entry name" value="DnaD domain-like"/>
    <property type="match status" value="1"/>
</dbReference>
<dbReference type="OrthoDB" id="17618at10239"/>
<gene>
    <name evidence="3" type="ORF">LP030-3_001</name>
</gene>
<protein>
    <submittedName>
        <fullName evidence="3">Putative DNA replication protein</fullName>
    </submittedName>
</protein>
<sequence length="84" mass="9973">MQIEDLMQWKDDLGEELVIFAVEHAAMKSAKYYGFVQNLLKDWAKQNINTIEKAKNYEEQRKVGNKQQGGVENEFTRKEQNYSW</sequence>
<dbReference type="RefSeq" id="YP_009044647.1">
    <property type="nucleotide sequence ID" value="NC_024384.1"/>
</dbReference>
<dbReference type="GeneID" id="19735831"/>
<dbReference type="Pfam" id="PF07261">
    <property type="entry name" value="DnaB_2"/>
    <property type="match status" value="1"/>
</dbReference>
<evidence type="ECO:0000313" key="3">
    <source>
        <dbReference type="EMBL" id="AHL18707.1"/>
    </source>
</evidence>
<name>A0A059T6C3_9CAUD</name>
<organism evidence="3 4">
    <name type="scientific">Listeria phage LP-030-3</name>
    <dbReference type="NCBI Taxonomy" id="1458852"/>
    <lineage>
        <taxon>Viruses</taxon>
        <taxon>Duplodnaviria</taxon>
        <taxon>Heunggongvirae</taxon>
        <taxon>Uroviricota</taxon>
        <taxon>Caudoviricetes</taxon>
        <taxon>Aquingentivirus</taxon>
        <taxon>Aquingentivirus LP0303</taxon>
    </lineage>
</organism>
<dbReference type="KEGG" id="vg:19735831"/>
<evidence type="ECO:0000256" key="1">
    <source>
        <dbReference type="SAM" id="MobiDB-lite"/>
    </source>
</evidence>
<proteinExistence type="predicted"/>